<dbReference type="OrthoDB" id="21421at2"/>
<dbReference type="SUPFAM" id="SSF103642">
    <property type="entry name" value="Sec-C motif"/>
    <property type="match status" value="1"/>
</dbReference>
<dbReference type="InterPro" id="IPR048469">
    <property type="entry name" value="YchJ-like_M"/>
</dbReference>
<dbReference type="InterPro" id="IPR032710">
    <property type="entry name" value="NTF2-like_dom_sf"/>
</dbReference>
<dbReference type="RefSeq" id="WP_112053117.1">
    <property type="nucleotide sequence ID" value="NZ_QLSX01000001.1"/>
</dbReference>
<dbReference type="Proteomes" id="UP000249700">
    <property type="component" value="Unassembled WGS sequence"/>
</dbReference>
<dbReference type="PANTHER" id="PTHR33747:SF1">
    <property type="entry name" value="ADENYLATE CYCLASE-ASSOCIATED CAP C-TERMINAL DOMAIN-CONTAINING PROTEIN"/>
    <property type="match status" value="1"/>
</dbReference>
<proteinExistence type="predicted"/>
<reference evidence="2 3" key="1">
    <citation type="submission" date="2018-06" db="EMBL/GenBank/DDBJ databases">
        <title>Comparative analysis of microorganisms from saline springs in Andes Mountain Range, Colombia.</title>
        <authorList>
            <person name="Rubin E."/>
        </authorList>
    </citation>
    <scope>NUCLEOTIDE SEQUENCE [LARGE SCALE GENOMIC DNA]</scope>
    <source>
        <strain evidence="2 3">USBA-857</strain>
    </source>
</reference>
<gene>
    <name evidence="2" type="ORF">BCL93_10146</name>
</gene>
<evidence type="ECO:0000313" key="3">
    <source>
        <dbReference type="Proteomes" id="UP000249700"/>
    </source>
</evidence>
<name>A0A328XW82_9GAMM</name>
<evidence type="ECO:0000313" key="2">
    <source>
        <dbReference type="EMBL" id="RAR64228.1"/>
    </source>
</evidence>
<organism evidence="2 3">
    <name type="scientific">Onishia taeanensis</name>
    <dbReference type="NCBI Taxonomy" id="284577"/>
    <lineage>
        <taxon>Bacteria</taxon>
        <taxon>Pseudomonadati</taxon>
        <taxon>Pseudomonadota</taxon>
        <taxon>Gammaproteobacteria</taxon>
        <taxon>Oceanospirillales</taxon>
        <taxon>Halomonadaceae</taxon>
        <taxon>Onishia</taxon>
    </lineage>
</organism>
<dbReference type="PANTHER" id="PTHR33747">
    <property type="entry name" value="UPF0225 PROTEIN SCO1677"/>
    <property type="match status" value="1"/>
</dbReference>
<dbReference type="Pfam" id="PF17775">
    <property type="entry name" value="YchJ_M-like"/>
    <property type="match status" value="1"/>
</dbReference>
<dbReference type="InterPro" id="IPR004027">
    <property type="entry name" value="SEC_C_motif"/>
</dbReference>
<dbReference type="SUPFAM" id="SSF54427">
    <property type="entry name" value="NTF2-like"/>
    <property type="match status" value="1"/>
</dbReference>
<dbReference type="AlphaFoldDB" id="A0A328XW82"/>
<protein>
    <submittedName>
        <fullName evidence="2">SEC-C motif-containing protein</fullName>
    </submittedName>
</protein>
<dbReference type="Pfam" id="PF02810">
    <property type="entry name" value="SEC-C"/>
    <property type="match status" value="1"/>
</dbReference>
<dbReference type="Gene3D" id="3.10.450.50">
    <property type="match status" value="1"/>
</dbReference>
<feature type="domain" description="YchJ-like middle NTF2-like" evidence="1">
    <location>
        <begin position="42"/>
        <end position="142"/>
    </location>
</feature>
<dbReference type="EMBL" id="QLSX01000001">
    <property type="protein sequence ID" value="RAR64228.1"/>
    <property type="molecule type" value="Genomic_DNA"/>
</dbReference>
<sequence>MPATPASSTTLSSAEPCPCGGLGAYGECCGPLHQGAAAKTVATLMRSRYSAFVLHLEGYLRRTWYPDTCPTDMGLSSHTCWKRLEVLNHWQQDGHQDGQQEQEGQQGWVHFRATFQEHGRWQRLEELSRFTRLDGRWVYVDGDPQLTALKPGRNDPCPCGSGCKLKKCCAV</sequence>
<comment type="caution">
    <text evidence="2">The sequence shown here is derived from an EMBL/GenBank/DDBJ whole genome shotgun (WGS) entry which is preliminary data.</text>
</comment>
<accession>A0A328XW82</accession>
<evidence type="ECO:0000259" key="1">
    <source>
        <dbReference type="Pfam" id="PF17775"/>
    </source>
</evidence>